<dbReference type="SUPFAM" id="SSF90123">
    <property type="entry name" value="ABC transporter transmembrane region"/>
    <property type="match status" value="1"/>
</dbReference>
<dbReference type="AlphaFoldDB" id="A0ABD3NRJ1"/>
<dbReference type="Proteomes" id="UP001530400">
    <property type="component" value="Unassembled WGS sequence"/>
</dbReference>
<sequence>MKKLMSKNSLHFVPLILIVARSCLAFPPAGCSLDMQKRRQFMYQSLRVRGGSSSINPPPSSPSVSSTAAQTAVSAAALNTDKPSSNDKEKYLRNAQELFKHVWPPVPKKIKDADYSGIEAMASAASVAPAPFFVALADRLPISLPILLLLPFSGNLLLQCSHTWLSRQLDLWDVQPLTILDLQYHLNRNTGALSRVLERGSISISFALNAMVFNTVPTLLEVTVVSGLMFKKFGLGHSLTVLMTIFLYCAFTIVVTQWRSSIRKDMNALENKASGKISDSLLNYETVKYFNNELHEGQTYETTLQKYQDMSLKAISSLSFLNFGQNAIFSLGLTLLMYLTLRDAKKGLATMGDLVLVNGLLFQISVPLNFIGWVYQELRQSFIDMEAMFALRDTKPTVVDSPGARCYNPLIDGTRIEFINTEFSYNTSLADGVAASNVEPITGAGIHHEEERITSRPILKGTSFVIPQGSIIAIGIWCFWLWKVDASANVISLLSPRQWRNTHWQNDIQSYTIESVRKAIAVVPQDVVLFNDSIGYNIHYGNLNTSWDEVIEASKKAHLHDIIMRLPDGYNTIVGERGLKMSEKQRVSIARAILKKAAILLCDEPTSSLDMKTEEDIMNNLKEIGKDTTCVIIAHRLSTVQDCDLIVVMENGRVLEIGNHDELASRRGRYSEMLSFQKSLSESASVDDVNNNTALDYASSYCRLQLASQLSGENVLPSLARNQ</sequence>
<dbReference type="InterPro" id="IPR003439">
    <property type="entry name" value="ABC_transporter-like_ATP-bd"/>
</dbReference>
<evidence type="ECO:0000259" key="8">
    <source>
        <dbReference type="PROSITE" id="PS50893"/>
    </source>
</evidence>
<keyword evidence="11" id="KW-1185">Reference proteome</keyword>
<evidence type="ECO:0000256" key="2">
    <source>
        <dbReference type="ARBA" id="ARBA00022448"/>
    </source>
</evidence>
<evidence type="ECO:0000256" key="3">
    <source>
        <dbReference type="ARBA" id="ARBA00022692"/>
    </source>
</evidence>
<keyword evidence="5 6" id="KW-0472">Membrane</keyword>
<keyword evidence="3 6" id="KW-0812">Transmembrane</keyword>
<dbReference type="Gene3D" id="1.20.1560.10">
    <property type="entry name" value="ABC transporter type 1, transmembrane domain"/>
    <property type="match status" value="1"/>
</dbReference>
<evidence type="ECO:0000256" key="5">
    <source>
        <dbReference type="ARBA" id="ARBA00023136"/>
    </source>
</evidence>
<feature type="transmembrane region" description="Helical" evidence="6">
    <location>
        <begin position="235"/>
        <end position="256"/>
    </location>
</feature>
<feature type="signal peptide" evidence="7">
    <location>
        <begin position="1"/>
        <end position="25"/>
    </location>
</feature>
<dbReference type="SUPFAM" id="SSF52540">
    <property type="entry name" value="P-loop containing nucleoside triphosphate hydrolases"/>
    <property type="match status" value="1"/>
</dbReference>
<gene>
    <name evidence="10" type="ORF">ACHAWO_004914</name>
</gene>
<dbReference type="PANTHER" id="PTHR24221">
    <property type="entry name" value="ATP-BINDING CASSETTE SUB-FAMILY B"/>
    <property type="match status" value="1"/>
</dbReference>
<dbReference type="InterPro" id="IPR027417">
    <property type="entry name" value="P-loop_NTPase"/>
</dbReference>
<evidence type="ECO:0000256" key="1">
    <source>
        <dbReference type="ARBA" id="ARBA00004141"/>
    </source>
</evidence>
<feature type="transmembrane region" description="Helical" evidence="6">
    <location>
        <begin position="320"/>
        <end position="339"/>
    </location>
</feature>
<feature type="domain" description="ABC transmembrane type-1" evidence="9">
    <location>
        <begin position="180"/>
        <end position="380"/>
    </location>
</feature>
<feature type="domain" description="ABC transporter" evidence="8">
    <location>
        <begin position="433"/>
        <end position="676"/>
    </location>
</feature>
<accession>A0ABD3NRJ1</accession>
<keyword evidence="4 6" id="KW-1133">Transmembrane helix</keyword>
<dbReference type="EMBL" id="JALLPJ020000998">
    <property type="protein sequence ID" value="KAL3778201.1"/>
    <property type="molecule type" value="Genomic_DNA"/>
</dbReference>
<dbReference type="PROSITE" id="PS50929">
    <property type="entry name" value="ABC_TM1F"/>
    <property type="match status" value="1"/>
</dbReference>
<organism evidence="10 11">
    <name type="scientific">Cyclotella atomus</name>
    <dbReference type="NCBI Taxonomy" id="382360"/>
    <lineage>
        <taxon>Eukaryota</taxon>
        <taxon>Sar</taxon>
        <taxon>Stramenopiles</taxon>
        <taxon>Ochrophyta</taxon>
        <taxon>Bacillariophyta</taxon>
        <taxon>Coscinodiscophyceae</taxon>
        <taxon>Thalassiosirophycidae</taxon>
        <taxon>Stephanodiscales</taxon>
        <taxon>Stephanodiscaceae</taxon>
        <taxon>Cyclotella</taxon>
    </lineage>
</organism>
<dbReference type="CDD" id="cd18582">
    <property type="entry name" value="ABC_6TM_ATM1_ABCB7"/>
    <property type="match status" value="1"/>
</dbReference>
<reference evidence="10 11" key="1">
    <citation type="submission" date="2024-10" db="EMBL/GenBank/DDBJ databases">
        <title>Updated reference genomes for cyclostephanoid diatoms.</title>
        <authorList>
            <person name="Roberts W.R."/>
            <person name="Alverson A.J."/>
        </authorList>
    </citation>
    <scope>NUCLEOTIDE SEQUENCE [LARGE SCALE GENOMIC DNA]</scope>
    <source>
        <strain evidence="10 11">AJA010-31</strain>
    </source>
</reference>
<comment type="caution">
    <text evidence="10">The sequence shown here is derived from an EMBL/GenBank/DDBJ whole genome shotgun (WGS) entry which is preliminary data.</text>
</comment>
<name>A0ABD3NRJ1_9STRA</name>
<dbReference type="GO" id="GO:0016020">
    <property type="term" value="C:membrane"/>
    <property type="evidence" value="ECO:0007669"/>
    <property type="project" value="UniProtKB-SubCell"/>
</dbReference>
<protein>
    <submittedName>
        <fullName evidence="10">Uncharacterized protein</fullName>
    </submittedName>
</protein>
<proteinExistence type="predicted"/>
<dbReference type="PROSITE" id="PS50893">
    <property type="entry name" value="ABC_TRANSPORTER_2"/>
    <property type="match status" value="1"/>
</dbReference>
<comment type="subcellular location">
    <subcellularLocation>
        <location evidence="1">Membrane</location>
        <topology evidence="1">Multi-pass membrane protein</topology>
    </subcellularLocation>
</comment>
<feature type="transmembrane region" description="Helical" evidence="6">
    <location>
        <begin position="354"/>
        <end position="375"/>
    </location>
</feature>
<evidence type="ECO:0000256" key="6">
    <source>
        <dbReference type="SAM" id="Phobius"/>
    </source>
</evidence>
<evidence type="ECO:0000259" key="9">
    <source>
        <dbReference type="PROSITE" id="PS50929"/>
    </source>
</evidence>
<evidence type="ECO:0000313" key="10">
    <source>
        <dbReference type="EMBL" id="KAL3778201.1"/>
    </source>
</evidence>
<keyword evidence="7" id="KW-0732">Signal</keyword>
<dbReference type="InterPro" id="IPR036640">
    <property type="entry name" value="ABC1_TM_sf"/>
</dbReference>
<dbReference type="InterPro" id="IPR039421">
    <property type="entry name" value="Type_1_exporter"/>
</dbReference>
<dbReference type="InterPro" id="IPR011527">
    <property type="entry name" value="ABC1_TM_dom"/>
</dbReference>
<evidence type="ECO:0000256" key="7">
    <source>
        <dbReference type="SAM" id="SignalP"/>
    </source>
</evidence>
<keyword evidence="2" id="KW-0813">Transport</keyword>
<evidence type="ECO:0000313" key="11">
    <source>
        <dbReference type="Proteomes" id="UP001530400"/>
    </source>
</evidence>
<dbReference type="Gene3D" id="3.40.50.300">
    <property type="entry name" value="P-loop containing nucleotide triphosphate hydrolases"/>
    <property type="match status" value="1"/>
</dbReference>
<dbReference type="PANTHER" id="PTHR24221:SF402">
    <property type="entry name" value="IRON-SULFUR CLUSTERS TRANSPORTER ABCB7, MITOCHONDRIAL"/>
    <property type="match status" value="1"/>
</dbReference>
<evidence type="ECO:0000256" key="4">
    <source>
        <dbReference type="ARBA" id="ARBA00022989"/>
    </source>
</evidence>
<dbReference type="Pfam" id="PF00005">
    <property type="entry name" value="ABC_tran"/>
    <property type="match status" value="1"/>
</dbReference>
<feature type="chain" id="PRO_5044779060" evidence="7">
    <location>
        <begin position="26"/>
        <end position="723"/>
    </location>
</feature>
<dbReference type="Pfam" id="PF00664">
    <property type="entry name" value="ABC_membrane"/>
    <property type="match status" value="1"/>
</dbReference>